<accession>A0AAD1YRP5</accession>
<feature type="compositionally biased region" description="Polar residues" evidence="11">
    <location>
        <begin position="615"/>
        <end position="625"/>
    </location>
</feature>
<keyword evidence="6" id="KW-0238">DNA-binding</keyword>
<dbReference type="GO" id="GO:0005634">
    <property type="term" value="C:nucleus"/>
    <property type="evidence" value="ECO:0007669"/>
    <property type="project" value="UniProtKB-SubCell"/>
</dbReference>
<evidence type="ECO:0000256" key="9">
    <source>
        <dbReference type="ARBA" id="ARBA00023163"/>
    </source>
</evidence>
<dbReference type="GO" id="GO:0000976">
    <property type="term" value="F:transcription cis-regulatory region binding"/>
    <property type="evidence" value="ECO:0007669"/>
    <property type="project" value="UniProtKB-ARBA"/>
</dbReference>
<dbReference type="InterPro" id="IPR036093">
    <property type="entry name" value="NAC_dom_sf"/>
</dbReference>
<evidence type="ECO:0000256" key="11">
    <source>
        <dbReference type="SAM" id="MobiDB-lite"/>
    </source>
</evidence>
<keyword evidence="3" id="KW-0812">Transmembrane</keyword>
<evidence type="ECO:0000256" key="7">
    <source>
        <dbReference type="ARBA" id="ARBA00023136"/>
    </source>
</evidence>
<evidence type="ECO:0000313" key="13">
    <source>
        <dbReference type="EMBL" id="CAI9755314.1"/>
    </source>
</evidence>
<dbReference type="PROSITE" id="PS51005">
    <property type="entry name" value="NAC"/>
    <property type="match status" value="1"/>
</dbReference>
<evidence type="ECO:0000256" key="3">
    <source>
        <dbReference type="ARBA" id="ARBA00022692"/>
    </source>
</evidence>
<dbReference type="AlphaFoldDB" id="A0AAD1YRP5"/>
<evidence type="ECO:0000259" key="12">
    <source>
        <dbReference type="PROSITE" id="PS51005"/>
    </source>
</evidence>
<keyword evidence="8" id="KW-0010">Activator</keyword>
<keyword evidence="10" id="KW-0539">Nucleus</keyword>
<keyword evidence="4" id="KW-1133">Transmembrane helix</keyword>
<name>A0AAD1YRP5_9LAMI</name>
<evidence type="ECO:0000256" key="5">
    <source>
        <dbReference type="ARBA" id="ARBA00023015"/>
    </source>
</evidence>
<dbReference type="Pfam" id="PF02365">
    <property type="entry name" value="NAM"/>
    <property type="match status" value="1"/>
</dbReference>
<keyword evidence="14" id="KW-1185">Reference proteome</keyword>
<feature type="compositionally biased region" description="Polar residues" evidence="11">
    <location>
        <begin position="184"/>
        <end position="200"/>
    </location>
</feature>
<comment type="subcellular location">
    <subcellularLocation>
        <location evidence="2">Membrane</location>
        <topology evidence="2">Single-pass membrane protein</topology>
    </subcellularLocation>
    <subcellularLocation>
        <location evidence="1">Nucleus</location>
    </subcellularLocation>
</comment>
<dbReference type="InterPro" id="IPR003441">
    <property type="entry name" value="NAC-dom"/>
</dbReference>
<sequence length="631" mass="70861">MMKMEALPKGFRFRPTDEELINHYLRLKINGRHSEVKVIPEVDVCKWEPWDLPALSVVKSDDPEWFFFCPRDRKYPNGHRSNRATEAGFWKATGKDRTIKAHKSTSSGRSSAHFIGMKKTLVFYRGRAPKGERTSWIMHEYRATEPDLDGTSPGQGDYVLCRLFHKPDEKPDSSKYDEFEPTGLSPSTNKSSPDETSSDFFQEPSVLDMPICKEPGDVKGCLTYESENTTPNILTPVKGYRSDEVFHSAEETSPEVYAPLRANSMCQDSTNNQIDHKVVLPLSFHNYTDLGARVGSPFADDFGNDHNGFHFQDGSSEQDVSLSELLEALQKRDNYSYEEPTSHKNSVMTSECFVPDYTNGLSERPSANCKLSDYKLYSGTDTEMVPEQGQTSSRFFHALSSDGSLSNYAAETDASSANIVMDSYCNPQDSLYHANPIKYGRNPVGGTGIKIRPRQHRNKQIPGTAQGTASRRIRLLIEPGPESLCTDKSLNASSTEKQKSAVLEVAKYIDKTFEFPEPGGRILNKKMNTAQTRKNTIATAFLGKNCYNIQNNRSICREVHTDLMSCMTRSFNHRETTPASKDQPVSRCQSFSILSQQTTSHWLRRLTTRVESRLPSETPSDSGQLDSAEAA</sequence>
<feature type="region of interest" description="Disordered" evidence="11">
    <location>
        <begin position="170"/>
        <end position="200"/>
    </location>
</feature>
<dbReference type="GO" id="GO:0006355">
    <property type="term" value="P:regulation of DNA-templated transcription"/>
    <property type="evidence" value="ECO:0007669"/>
    <property type="project" value="InterPro"/>
</dbReference>
<protein>
    <recommendedName>
        <fullName evidence="12">NAC domain-containing protein</fullName>
    </recommendedName>
</protein>
<keyword evidence="7" id="KW-0472">Membrane</keyword>
<dbReference type="PANTHER" id="PTHR31744">
    <property type="entry name" value="PROTEIN CUP-SHAPED COTYLEDON 2-RELATED"/>
    <property type="match status" value="1"/>
</dbReference>
<evidence type="ECO:0000313" key="14">
    <source>
        <dbReference type="Proteomes" id="UP000834106"/>
    </source>
</evidence>
<dbReference type="EMBL" id="OU503037">
    <property type="protein sequence ID" value="CAI9755314.1"/>
    <property type="molecule type" value="Genomic_DNA"/>
</dbReference>
<evidence type="ECO:0000256" key="1">
    <source>
        <dbReference type="ARBA" id="ARBA00004123"/>
    </source>
</evidence>
<dbReference type="Proteomes" id="UP000834106">
    <property type="component" value="Chromosome 2"/>
</dbReference>
<keyword evidence="9" id="KW-0804">Transcription</keyword>
<evidence type="ECO:0000256" key="6">
    <source>
        <dbReference type="ARBA" id="ARBA00023125"/>
    </source>
</evidence>
<reference evidence="13" key="1">
    <citation type="submission" date="2023-05" db="EMBL/GenBank/DDBJ databases">
        <authorList>
            <person name="Huff M."/>
        </authorList>
    </citation>
    <scope>NUCLEOTIDE SEQUENCE</scope>
</reference>
<evidence type="ECO:0000256" key="2">
    <source>
        <dbReference type="ARBA" id="ARBA00004167"/>
    </source>
</evidence>
<dbReference type="SUPFAM" id="SSF101941">
    <property type="entry name" value="NAC domain"/>
    <property type="match status" value="1"/>
</dbReference>
<proteinExistence type="predicted"/>
<organism evidence="13 14">
    <name type="scientific">Fraxinus pennsylvanica</name>
    <dbReference type="NCBI Taxonomy" id="56036"/>
    <lineage>
        <taxon>Eukaryota</taxon>
        <taxon>Viridiplantae</taxon>
        <taxon>Streptophyta</taxon>
        <taxon>Embryophyta</taxon>
        <taxon>Tracheophyta</taxon>
        <taxon>Spermatophyta</taxon>
        <taxon>Magnoliopsida</taxon>
        <taxon>eudicotyledons</taxon>
        <taxon>Gunneridae</taxon>
        <taxon>Pentapetalae</taxon>
        <taxon>asterids</taxon>
        <taxon>lamiids</taxon>
        <taxon>Lamiales</taxon>
        <taxon>Oleaceae</taxon>
        <taxon>Oleeae</taxon>
        <taxon>Fraxinus</taxon>
    </lineage>
</organism>
<evidence type="ECO:0000256" key="4">
    <source>
        <dbReference type="ARBA" id="ARBA00022989"/>
    </source>
</evidence>
<dbReference type="Gene3D" id="2.170.150.80">
    <property type="entry name" value="NAC domain"/>
    <property type="match status" value="1"/>
</dbReference>
<dbReference type="FunFam" id="2.170.150.80:FF:000002">
    <property type="entry name" value="Nac domain-containing protein 86"/>
    <property type="match status" value="1"/>
</dbReference>
<feature type="region of interest" description="Disordered" evidence="11">
    <location>
        <begin position="610"/>
        <end position="631"/>
    </location>
</feature>
<feature type="domain" description="NAC" evidence="12">
    <location>
        <begin position="7"/>
        <end position="166"/>
    </location>
</feature>
<evidence type="ECO:0000256" key="10">
    <source>
        <dbReference type="ARBA" id="ARBA00023242"/>
    </source>
</evidence>
<keyword evidence="5" id="KW-0805">Transcription regulation</keyword>
<dbReference type="GO" id="GO:0016020">
    <property type="term" value="C:membrane"/>
    <property type="evidence" value="ECO:0007669"/>
    <property type="project" value="UniProtKB-SubCell"/>
</dbReference>
<dbReference type="PANTHER" id="PTHR31744:SF216">
    <property type="entry name" value="NAC TRANSCRIPTION FACTOR"/>
    <property type="match status" value="1"/>
</dbReference>
<gene>
    <name evidence="13" type="ORF">FPE_LOCUS2745</name>
</gene>
<evidence type="ECO:0000256" key="8">
    <source>
        <dbReference type="ARBA" id="ARBA00023159"/>
    </source>
</evidence>